<dbReference type="PANTHER" id="PTHR41252:SF1">
    <property type="entry name" value="BLR2505 PROTEIN"/>
    <property type="match status" value="1"/>
</dbReference>
<proteinExistence type="predicted"/>
<dbReference type="InterPro" id="IPR037401">
    <property type="entry name" value="SnoaL-like"/>
</dbReference>
<dbReference type="Proteomes" id="UP001501692">
    <property type="component" value="Unassembled WGS sequence"/>
</dbReference>
<keyword evidence="3" id="KW-1185">Reference proteome</keyword>
<name>A0ABP9HR83_9FLAO</name>
<accession>A0ABP9HR83</accession>
<protein>
    <recommendedName>
        <fullName evidence="1">SnoaL-like domain-containing protein</fullName>
    </recommendedName>
</protein>
<dbReference type="EMBL" id="BAABJK010000011">
    <property type="protein sequence ID" value="GAA4976774.1"/>
    <property type="molecule type" value="Genomic_DNA"/>
</dbReference>
<dbReference type="InterPro" id="IPR009959">
    <property type="entry name" value="Cyclase_SnoaL-like"/>
</dbReference>
<dbReference type="SUPFAM" id="SSF54427">
    <property type="entry name" value="NTF2-like"/>
    <property type="match status" value="2"/>
</dbReference>
<sequence length="295" mass="32950">MKKIIQISTFSFILLLTGCNSGNKQLQDNIAMYSNTWGEIINKGNLDLINESHFTSDVTLIISPENVVGIEDFKAYYSEFVTGFSNVEFTLVDIFGQGDKIVKHWNFKGTHSGNFFGIPATGKSIDVEGTTLVKMKNGKIAQEQDFMDGLIFMEQLGIDPFLNPSNTAIIQKVYNDFANGDIPAVGAAMAEDIVWNEAENFPLADGNPYIGFDSILNGVFARIGSDWEYWKLEDLELHELTNNKILATGRYNAKYKKNGAIINLQMAHLWKIIDGKIVSFQQYADTKGINDAMNK</sequence>
<gene>
    <name evidence="2" type="ORF">GCM10023315_29540</name>
</gene>
<evidence type="ECO:0000313" key="2">
    <source>
        <dbReference type="EMBL" id="GAA4976774.1"/>
    </source>
</evidence>
<dbReference type="InterPro" id="IPR032710">
    <property type="entry name" value="NTF2-like_dom_sf"/>
</dbReference>
<dbReference type="RefSeq" id="WP_345170256.1">
    <property type="nucleotide sequence ID" value="NZ_BAABJK010000011.1"/>
</dbReference>
<organism evidence="2 3">
    <name type="scientific">Algibacter aquimarinus</name>
    <dbReference type="NCBI Taxonomy" id="1136748"/>
    <lineage>
        <taxon>Bacteria</taxon>
        <taxon>Pseudomonadati</taxon>
        <taxon>Bacteroidota</taxon>
        <taxon>Flavobacteriia</taxon>
        <taxon>Flavobacteriales</taxon>
        <taxon>Flavobacteriaceae</taxon>
        <taxon>Algibacter</taxon>
    </lineage>
</organism>
<reference evidence="3" key="1">
    <citation type="journal article" date="2019" name="Int. J. Syst. Evol. Microbiol.">
        <title>The Global Catalogue of Microorganisms (GCM) 10K type strain sequencing project: providing services to taxonomists for standard genome sequencing and annotation.</title>
        <authorList>
            <consortium name="The Broad Institute Genomics Platform"/>
            <consortium name="The Broad Institute Genome Sequencing Center for Infectious Disease"/>
            <person name="Wu L."/>
            <person name="Ma J."/>
        </authorList>
    </citation>
    <scope>NUCLEOTIDE SEQUENCE [LARGE SCALE GENOMIC DNA]</scope>
    <source>
        <strain evidence="3">JCM 18287</strain>
    </source>
</reference>
<dbReference type="Gene3D" id="3.10.450.50">
    <property type="match status" value="2"/>
</dbReference>
<feature type="domain" description="SnoaL-like" evidence="1">
    <location>
        <begin position="171"/>
        <end position="279"/>
    </location>
</feature>
<dbReference type="PROSITE" id="PS51257">
    <property type="entry name" value="PROKAR_LIPOPROTEIN"/>
    <property type="match status" value="1"/>
</dbReference>
<comment type="caution">
    <text evidence="2">The sequence shown here is derived from an EMBL/GenBank/DDBJ whole genome shotgun (WGS) entry which is preliminary data.</text>
</comment>
<dbReference type="Pfam" id="PF12680">
    <property type="entry name" value="SnoaL_2"/>
    <property type="match status" value="1"/>
</dbReference>
<dbReference type="Pfam" id="PF07366">
    <property type="entry name" value="SnoaL"/>
    <property type="match status" value="1"/>
</dbReference>
<evidence type="ECO:0000313" key="3">
    <source>
        <dbReference type="Proteomes" id="UP001501692"/>
    </source>
</evidence>
<dbReference type="PANTHER" id="PTHR41252">
    <property type="entry name" value="BLR2505 PROTEIN"/>
    <property type="match status" value="1"/>
</dbReference>
<evidence type="ECO:0000259" key="1">
    <source>
        <dbReference type="Pfam" id="PF12680"/>
    </source>
</evidence>